<proteinExistence type="predicted"/>
<evidence type="ECO:0000313" key="4">
    <source>
        <dbReference type="EMBL" id="GAA3735515.1"/>
    </source>
</evidence>
<accession>A0ABP7FCD5</accession>
<evidence type="ECO:0000256" key="2">
    <source>
        <dbReference type="ARBA" id="ARBA00022827"/>
    </source>
</evidence>
<dbReference type="RefSeq" id="WP_425588305.1">
    <property type="nucleotide sequence ID" value="NZ_BAABEP010000023.1"/>
</dbReference>
<protein>
    <submittedName>
        <fullName evidence="4">Acyl-CoA dehydrogenase family protein</fullName>
    </submittedName>
</protein>
<evidence type="ECO:0000313" key="5">
    <source>
        <dbReference type="Proteomes" id="UP001499884"/>
    </source>
</evidence>
<dbReference type="Gene3D" id="2.40.110.10">
    <property type="entry name" value="Butyryl-CoA Dehydrogenase, subunit A, domain 2"/>
    <property type="match status" value="1"/>
</dbReference>
<gene>
    <name evidence="4" type="ORF">GCM10023082_35820</name>
</gene>
<dbReference type="PANTHER" id="PTHR43884:SF20">
    <property type="entry name" value="ACYL-COA DEHYDROGENASE FADE28"/>
    <property type="match status" value="1"/>
</dbReference>
<reference evidence="5" key="1">
    <citation type="journal article" date="2019" name="Int. J. Syst. Evol. Microbiol.">
        <title>The Global Catalogue of Microorganisms (GCM) 10K type strain sequencing project: providing services to taxonomists for standard genome sequencing and annotation.</title>
        <authorList>
            <consortium name="The Broad Institute Genomics Platform"/>
            <consortium name="The Broad Institute Genome Sequencing Center for Infectious Disease"/>
            <person name="Wu L."/>
            <person name="Ma J."/>
        </authorList>
    </citation>
    <scope>NUCLEOTIDE SEQUENCE [LARGE SCALE GENOMIC DNA]</scope>
    <source>
        <strain evidence="5">JCM 30846</strain>
    </source>
</reference>
<dbReference type="InterPro" id="IPR009100">
    <property type="entry name" value="AcylCoA_DH/oxidase_NM_dom_sf"/>
</dbReference>
<sequence>MTVHLSFLEVERATAEALLPGLDAELAAHPLDVLERAPSPAIAAFRAAGGPALLVPEANAGLGASPLAAVRVQRAVGARCPSLAVATTMHHFSVAGLTQTAAHGTGGEGLLLEAIAGERLLLASGFAEGNTGQNILQPHITAQRRADGRIVLNGSKMPCSLSRSMDLLTASVALADDDGVQRLAIAVVPADSPGLGVRPFWHTPLLAGAESDEVVLTDVVLDPQMVVTTEVTADAVPDALNLAGFLWFELLLTAGYIGVASALVERVLRKPGGCGDPTPFLTDIEAAALAVESVAHAMGALDPAEWTDALLVKALCARYAAQDAIARTTAACLVALGGMAFIGSPDACYLASAAGGLAYHPPARSRMGGPLREFLDGAPLRIG</sequence>
<keyword evidence="2" id="KW-0274">FAD</keyword>
<keyword evidence="3" id="KW-0560">Oxidoreductase</keyword>
<dbReference type="Gene3D" id="1.10.540.10">
    <property type="entry name" value="Acyl-CoA dehydrogenase/oxidase, N-terminal domain"/>
    <property type="match status" value="1"/>
</dbReference>
<dbReference type="SUPFAM" id="SSF56645">
    <property type="entry name" value="Acyl-CoA dehydrogenase NM domain-like"/>
    <property type="match status" value="1"/>
</dbReference>
<name>A0ABP7FCD5_9ACTN</name>
<dbReference type="PANTHER" id="PTHR43884">
    <property type="entry name" value="ACYL-COA DEHYDROGENASE"/>
    <property type="match status" value="1"/>
</dbReference>
<dbReference type="InterPro" id="IPR037069">
    <property type="entry name" value="AcylCoA_DH/ox_N_sf"/>
</dbReference>
<evidence type="ECO:0000256" key="1">
    <source>
        <dbReference type="ARBA" id="ARBA00022630"/>
    </source>
</evidence>
<evidence type="ECO:0000256" key="3">
    <source>
        <dbReference type="ARBA" id="ARBA00023002"/>
    </source>
</evidence>
<dbReference type="Proteomes" id="UP001499884">
    <property type="component" value="Unassembled WGS sequence"/>
</dbReference>
<organism evidence="4 5">
    <name type="scientific">Streptomyces tremellae</name>
    <dbReference type="NCBI Taxonomy" id="1124239"/>
    <lineage>
        <taxon>Bacteria</taxon>
        <taxon>Bacillati</taxon>
        <taxon>Actinomycetota</taxon>
        <taxon>Actinomycetes</taxon>
        <taxon>Kitasatosporales</taxon>
        <taxon>Streptomycetaceae</taxon>
        <taxon>Streptomyces</taxon>
    </lineage>
</organism>
<dbReference type="EMBL" id="BAABEP010000023">
    <property type="protein sequence ID" value="GAA3735515.1"/>
    <property type="molecule type" value="Genomic_DNA"/>
</dbReference>
<keyword evidence="1" id="KW-0285">Flavoprotein</keyword>
<comment type="caution">
    <text evidence="4">The sequence shown here is derived from an EMBL/GenBank/DDBJ whole genome shotgun (WGS) entry which is preliminary data.</text>
</comment>
<dbReference type="InterPro" id="IPR046373">
    <property type="entry name" value="Acyl-CoA_Oxase/DH_mid-dom_sf"/>
</dbReference>
<keyword evidence="5" id="KW-1185">Reference proteome</keyword>